<dbReference type="Proteomes" id="UP000732399">
    <property type="component" value="Unassembled WGS sequence"/>
</dbReference>
<evidence type="ECO:0000313" key="2">
    <source>
        <dbReference type="EMBL" id="NJR78167.1"/>
    </source>
</evidence>
<comment type="caution">
    <text evidence="2">The sequence shown here is derived from an EMBL/GenBank/DDBJ whole genome shotgun (WGS) entry which is preliminary data.</text>
</comment>
<keyword evidence="1" id="KW-0472">Membrane</keyword>
<evidence type="ECO:0000313" key="3">
    <source>
        <dbReference type="Proteomes" id="UP000732399"/>
    </source>
</evidence>
<name>A0ABX1CR02_9SPHN</name>
<dbReference type="RefSeq" id="WP_168133694.1">
    <property type="nucleotide sequence ID" value="NZ_JAAVJH010000003.1"/>
</dbReference>
<feature type="transmembrane region" description="Helical" evidence="1">
    <location>
        <begin position="278"/>
        <end position="301"/>
    </location>
</feature>
<dbReference type="EMBL" id="JAAVJH010000003">
    <property type="protein sequence ID" value="NJR78167.1"/>
    <property type="molecule type" value="Genomic_DNA"/>
</dbReference>
<evidence type="ECO:0000256" key="1">
    <source>
        <dbReference type="SAM" id="Phobius"/>
    </source>
</evidence>
<accession>A0ABX1CR02</accession>
<gene>
    <name evidence="2" type="ORF">HBH26_05995</name>
</gene>
<keyword evidence="3" id="KW-1185">Reference proteome</keyword>
<keyword evidence="1" id="KW-0812">Transmembrane</keyword>
<sequence length="556" mass="59213">MGARAAIGGFLRWLARKGLLFLALFAAILFYHWAHPSFESFTALSDSARRLEAGRAELSAAASGGIDAANARIAAAGTMGREAIVARRDAAVRDRAAVAGSCGSDVAALLTGGADRVIANRRACFAATLLTREIATLDALLASVDARKPGESVDAAIARHRRVIAQASAFEAQAAARREAMRRDMLPDVAQGGRLRQEEAVIAVARGYRTRAGTSVAALERTRGATLAATRAAEAGMAEAAAAYRALTDDRAKALSGNLIHRARAWAEANEVPRALRAAGAALLLILLTPLLIRLFCYYVLAPLAMRRAAIRVRVPGGSVAIAPAERSATSVGVRLDEGWELLVRQDYLQTTSQAGAKGTQWLLDWRHPVASIATGLTFLTRIRGAGEVTTVSATRDPFAEVTVLALPEGGACVLHPRALAAVAQPIGRPLRVSSHWRLFSLNAWLTLQLRYLVLHGPARLVVKGGRGIRVERAERGRVFGQDQLVGFSADLAYSVTRAETFWPYLLGRESLLKDRVAAGDGVLVVEEAPFAGRRAKGPARGIEGMIDAGMKMFGM</sequence>
<reference evidence="2 3" key="1">
    <citation type="submission" date="2020-03" db="EMBL/GenBank/DDBJ databases">
        <authorList>
            <person name="Wang L."/>
            <person name="He N."/>
            <person name="Li Y."/>
            <person name="Fang Y."/>
            <person name="Zhang F."/>
        </authorList>
    </citation>
    <scope>NUCLEOTIDE SEQUENCE [LARGE SCALE GENOMIC DNA]</scope>
    <source>
        <strain evidence="2 3">36D10-4-7</strain>
    </source>
</reference>
<proteinExistence type="predicted"/>
<protein>
    <submittedName>
        <fullName evidence="2">Uncharacterized protein</fullName>
    </submittedName>
</protein>
<organism evidence="2 3">
    <name type="scientific">Sphingomonas corticis</name>
    <dbReference type="NCBI Taxonomy" id="2722791"/>
    <lineage>
        <taxon>Bacteria</taxon>
        <taxon>Pseudomonadati</taxon>
        <taxon>Pseudomonadota</taxon>
        <taxon>Alphaproteobacteria</taxon>
        <taxon>Sphingomonadales</taxon>
        <taxon>Sphingomonadaceae</taxon>
        <taxon>Sphingomonas</taxon>
    </lineage>
</organism>
<keyword evidence="1" id="KW-1133">Transmembrane helix</keyword>